<dbReference type="EC" id="4.1.1.37" evidence="7 24"/>
<dbReference type="PANTHER" id="PTHR14091">
    <property type="entry name" value="PERIODIC TRYPTOPHAN PROTEIN 1"/>
    <property type="match status" value="1"/>
</dbReference>
<evidence type="ECO:0000256" key="5">
    <source>
        <dbReference type="ARBA" id="ARBA00009935"/>
    </source>
</evidence>
<feature type="transmembrane region" description="Helical" evidence="27">
    <location>
        <begin position="191"/>
        <end position="212"/>
    </location>
</feature>
<dbReference type="GO" id="GO:0006364">
    <property type="term" value="P:rRNA processing"/>
    <property type="evidence" value="ECO:0007669"/>
    <property type="project" value="InterPro"/>
</dbReference>
<dbReference type="InterPro" id="IPR036322">
    <property type="entry name" value="WD40_repeat_dom_sf"/>
</dbReference>
<dbReference type="Gene3D" id="2.130.10.10">
    <property type="entry name" value="YVTN repeat-like/Quinoprotein amine dehydrogenase"/>
    <property type="match status" value="2"/>
</dbReference>
<dbReference type="Pfam" id="PF02535">
    <property type="entry name" value="Zip"/>
    <property type="match status" value="1"/>
</dbReference>
<evidence type="ECO:0000256" key="7">
    <source>
        <dbReference type="ARBA" id="ARBA00012288"/>
    </source>
</evidence>
<dbReference type="NCBIfam" id="TIGR01464">
    <property type="entry name" value="hemE"/>
    <property type="match status" value="1"/>
</dbReference>
<comment type="pathway">
    <text evidence="4 24">Porphyrin-containing compound metabolism; protoporphyrin-IX biosynthesis; coproporphyrinogen-III from 5-aminolevulinate: step 4/4.</text>
</comment>
<keyword evidence="12 27" id="KW-0812">Transmembrane</keyword>
<dbReference type="SUPFAM" id="SSF51735">
    <property type="entry name" value="NAD(P)-binding Rossmann-fold domains"/>
    <property type="match status" value="1"/>
</dbReference>
<evidence type="ECO:0000256" key="19">
    <source>
        <dbReference type="ARBA" id="ARBA00023244"/>
    </source>
</evidence>
<evidence type="ECO:0000313" key="30">
    <source>
        <dbReference type="Proteomes" id="UP000327013"/>
    </source>
</evidence>
<evidence type="ECO:0000256" key="16">
    <source>
        <dbReference type="ARBA" id="ARBA00023136"/>
    </source>
</evidence>
<organism evidence="29 30">
    <name type="scientific">Carpinus fangiana</name>
    <dbReference type="NCBI Taxonomy" id="176857"/>
    <lineage>
        <taxon>Eukaryota</taxon>
        <taxon>Viridiplantae</taxon>
        <taxon>Streptophyta</taxon>
        <taxon>Embryophyta</taxon>
        <taxon>Tracheophyta</taxon>
        <taxon>Spermatophyta</taxon>
        <taxon>Magnoliopsida</taxon>
        <taxon>eudicotyledons</taxon>
        <taxon>Gunneridae</taxon>
        <taxon>Pentapetalae</taxon>
        <taxon>rosids</taxon>
        <taxon>fabids</taxon>
        <taxon>Fagales</taxon>
        <taxon>Betulaceae</taxon>
        <taxon>Carpinus</taxon>
    </lineage>
</organism>
<feature type="compositionally biased region" description="Polar residues" evidence="26">
    <location>
        <begin position="1385"/>
        <end position="1405"/>
    </location>
</feature>
<feature type="region of interest" description="Disordered" evidence="26">
    <location>
        <begin position="3164"/>
        <end position="3240"/>
    </location>
</feature>
<evidence type="ECO:0000256" key="6">
    <source>
        <dbReference type="ARBA" id="ARBA00011738"/>
    </source>
</evidence>
<comment type="function">
    <text evidence="20">Catalyzes the sequential decarboxylation of the four acetate side chains of uroporphyrinogen to form coproporphyrinogen and participates in the fifth step in the heme biosynthetic pathway. Isomer I or isomer III of uroporphyrinogen may serve as substrate, but only coproporphyrinogen III can ultimately be converted to heme. In vitro also decarboxylates pentacarboxylate porphyrinogen I.</text>
</comment>
<evidence type="ECO:0000256" key="1">
    <source>
        <dbReference type="ARBA" id="ARBA00002448"/>
    </source>
</evidence>
<evidence type="ECO:0000256" key="26">
    <source>
        <dbReference type="SAM" id="MobiDB-lite"/>
    </source>
</evidence>
<dbReference type="GO" id="GO:0016020">
    <property type="term" value="C:membrane"/>
    <property type="evidence" value="ECO:0007669"/>
    <property type="project" value="UniProtKB-SubCell"/>
</dbReference>
<evidence type="ECO:0000313" key="29">
    <source>
        <dbReference type="EMBL" id="KAB8766454.1"/>
    </source>
</evidence>
<feature type="region of interest" description="Disordered" evidence="26">
    <location>
        <begin position="1365"/>
        <end position="1435"/>
    </location>
</feature>
<keyword evidence="15 27" id="KW-1133">Transmembrane helix</keyword>
<evidence type="ECO:0000256" key="10">
    <source>
        <dbReference type="ARBA" id="ARBA00022553"/>
    </source>
</evidence>
<feature type="domain" description="Uroporphyrinogen decarboxylase (URO-D)" evidence="28">
    <location>
        <begin position="2471"/>
        <end position="2480"/>
    </location>
</feature>
<dbReference type="PROSITE" id="PS50294">
    <property type="entry name" value="WD_REPEATS_REGION"/>
    <property type="match status" value="2"/>
</dbReference>
<dbReference type="PROSITE" id="PS00678">
    <property type="entry name" value="WD_REPEATS_1"/>
    <property type="match status" value="2"/>
</dbReference>
<dbReference type="GO" id="GO:0005634">
    <property type="term" value="C:nucleus"/>
    <property type="evidence" value="ECO:0007669"/>
    <property type="project" value="TreeGrafter"/>
</dbReference>
<proteinExistence type="inferred from homology"/>
<dbReference type="InterPro" id="IPR006361">
    <property type="entry name" value="Uroporphyrinogen_deCO2ase_HemE"/>
</dbReference>
<feature type="transmembrane region" description="Helical" evidence="27">
    <location>
        <begin position="514"/>
        <end position="538"/>
    </location>
</feature>
<keyword evidence="17" id="KW-0149">Chlorophyll biosynthesis</keyword>
<feature type="compositionally biased region" description="Basic residues" evidence="26">
    <location>
        <begin position="3186"/>
        <end position="3197"/>
    </location>
</feature>
<dbReference type="SUPFAM" id="SSF50978">
    <property type="entry name" value="WD40 repeat-like"/>
    <property type="match status" value="1"/>
</dbReference>
<feature type="compositionally biased region" description="Low complexity" evidence="26">
    <location>
        <begin position="803"/>
        <end position="825"/>
    </location>
</feature>
<feature type="region of interest" description="Disordered" evidence="26">
    <location>
        <begin position="1"/>
        <end position="53"/>
    </location>
</feature>
<dbReference type="Pfam" id="PF01208">
    <property type="entry name" value="URO-D"/>
    <property type="match status" value="1"/>
</dbReference>
<evidence type="ECO:0000256" key="9">
    <source>
        <dbReference type="ARBA" id="ARBA00022490"/>
    </source>
</evidence>
<dbReference type="Pfam" id="PF00400">
    <property type="entry name" value="WD40"/>
    <property type="match status" value="1"/>
</dbReference>
<keyword evidence="18 24" id="KW-0456">Lyase</keyword>
<evidence type="ECO:0000256" key="4">
    <source>
        <dbReference type="ARBA" id="ARBA00004804"/>
    </source>
</evidence>
<feature type="region of interest" description="Disordered" evidence="26">
    <location>
        <begin position="2975"/>
        <end position="2996"/>
    </location>
</feature>
<keyword evidence="30" id="KW-1185">Reference proteome</keyword>
<comment type="function">
    <text evidence="1">Catalyzes the decarboxylation of four acetate groups of uroporphyrinogen-III to yield coproporphyrinogen-III.</text>
</comment>
<comment type="catalytic activity">
    <reaction evidence="21">
        <text>uroporphyrinogen I + 4 H(+) = coproporphyrinogen I + 4 CO2</text>
        <dbReference type="Rhea" id="RHEA:31239"/>
        <dbReference type="ChEBI" id="CHEBI:15378"/>
        <dbReference type="ChEBI" id="CHEBI:16526"/>
        <dbReference type="ChEBI" id="CHEBI:62626"/>
        <dbReference type="ChEBI" id="CHEBI:62631"/>
    </reaction>
    <physiologicalReaction direction="left-to-right" evidence="21">
        <dbReference type="Rhea" id="RHEA:31240"/>
    </physiologicalReaction>
</comment>
<dbReference type="InterPro" id="IPR001680">
    <property type="entry name" value="WD40_rpt"/>
</dbReference>
<dbReference type="Proteomes" id="UP000327013">
    <property type="component" value="Unassembled WGS sequence"/>
</dbReference>
<feature type="compositionally biased region" description="Polar residues" evidence="26">
    <location>
        <begin position="347"/>
        <end position="362"/>
    </location>
</feature>
<dbReference type="InterPro" id="IPR000257">
    <property type="entry name" value="Uroporphyrinogen_deCOase"/>
</dbReference>
<dbReference type="Pfam" id="PF01370">
    <property type="entry name" value="Epimerase"/>
    <property type="match status" value="1"/>
</dbReference>
<name>A0A5N6L4I7_9ROSI</name>
<evidence type="ECO:0000256" key="3">
    <source>
        <dbReference type="ARBA" id="ARBA00004514"/>
    </source>
</evidence>
<comment type="similarity">
    <text evidence="5 25">Belongs to the uroporphyrinogen decarboxylase family.</text>
</comment>
<evidence type="ECO:0000256" key="27">
    <source>
        <dbReference type="SAM" id="Phobius"/>
    </source>
</evidence>
<dbReference type="PANTHER" id="PTHR14091:SF0">
    <property type="entry name" value="PERIODIC TRYPTOPHAN PROTEIN 1 HOMOLOG"/>
    <property type="match status" value="1"/>
</dbReference>
<evidence type="ECO:0000256" key="2">
    <source>
        <dbReference type="ARBA" id="ARBA00004141"/>
    </source>
</evidence>
<dbReference type="GO" id="GO:0005829">
    <property type="term" value="C:cytosol"/>
    <property type="evidence" value="ECO:0007669"/>
    <property type="project" value="UniProtKB-SubCell"/>
</dbReference>
<evidence type="ECO:0000256" key="20">
    <source>
        <dbReference type="ARBA" id="ARBA00045708"/>
    </source>
</evidence>
<dbReference type="EMBL" id="VIBQ01000101">
    <property type="protein sequence ID" value="KAB8766454.1"/>
    <property type="molecule type" value="Genomic_DNA"/>
</dbReference>
<dbReference type="InterPro" id="IPR019775">
    <property type="entry name" value="WD40_repeat_CS"/>
</dbReference>
<keyword evidence="16 27" id="KW-0472">Membrane</keyword>
<reference evidence="29 30" key="1">
    <citation type="submission" date="2019-06" db="EMBL/GenBank/DDBJ databases">
        <title>A chromosomal-level reference genome of Carpinus fangiana (Coryloideae, Betulaceae).</title>
        <authorList>
            <person name="Yang X."/>
            <person name="Wang Z."/>
            <person name="Zhang L."/>
            <person name="Hao G."/>
            <person name="Liu J."/>
            <person name="Yang Y."/>
        </authorList>
    </citation>
    <scope>NUCLEOTIDE SEQUENCE [LARGE SCALE GENOMIC DNA]</scope>
    <source>
        <strain evidence="29">Cfa_2016G</strain>
        <tissue evidence="29">Leaf</tissue>
    </source>
</reference>
<dbReference type="UniPathway" id="UPA00251">
    <property type="reaction ID" value="UER00321"/>
</dbReference>
<sequence length="3713" mass="405738">MPELGEGCAEVGLLHEEKLSEGQIQSEPEKGRDDKPEPQLRVDPQAKSASPPHHQLLGLRVLVRTWHAASCPLGAHHGCHTSAAPPSHPCLSLLSSHQVGMRPLVGSSQARDFYRHDYITCAPVFRAASQGAGKEAGRCGVSGRSTCDKACLRLRRLGRPLQAYAVANGRSACSFPIIVRRFPRLPIPHRFLFLSRHFGTGVLIATAFVHLLPTAFVSLTDPCLPSFWNEGYPAMPGFVAMVSVLVVVGIEMFFATRGAGHSHSADLGALTGGAHTADGNGLYTRPTDSPEAALIVKQGGGFRHFRTGSIGTVDPNAPVRPANGGLHGRRQSSASGASLLFERPQQRSDSYNMTEINDNTGAWNDEAAVQGRRMSDEETDLEDSPRIGGASSPDVPRAPHRQKTVEEDQKFQDQKALLQCLMLEAGILFHSIFIGMALSVATGTPFIVLLIAISFHQTFEGLALGSRIAAVSAFGPGSIKPWLMALAYGTTTPIGQAIGLGVHNLYDPASETGLLMVGLMNAISSGLLLFAGLVELLAEDFLSDHSYEILYGRKRLEACAAVVAGSMLMALREGFCRVGTRWLAIRRVRELEKVRPPCSPLQTRSFILQRSPGLPPIADVSCASMNNEQEGLHTVAAAIVEDDWNTGYDRPSINGASAATMQTPAAASDVRTSKWRVHSRVLLTLVLMVGKQRLLSPQRSAASRLADPVLVPVGGDGGGGRRLHISALAAPPTPRYRLCRASFYAPRAEERMSAGRLALFVLQRPSTRGLYPTLALARPSPRSLPVASFDGRNCKARRARPWSTAKGSNSSKANAAARATPSPDALPASAATSNPSVVKAISPPGGRLGHPPRSPTLDFIVNPPLADAPAASALRKRKQSHAVVRAQDLSVELVHDPRTVQCGDCRSALVRYGAQKWCQKCEYARVSAINRTRDVFVDGSLDPFGVMPIKMDPKTANFTTHWLSHLSPGAIPIDINHKSTLVRKDVFGISMNCKGAMHGLLCSAALHSFILGRATIVDVMHHKQLAIAEVNKALLDPVQCVSDGNIFAVFTLLCLEESMMLPMFKKPEQTQNEAGQRMVHLMGLKKMIEMRGGLRALTSAPLLQAFIIWHAVAHSVASFYPPYLDFGLTEQDGGYPHAPNFTYPACYFVFTNLGHALSTHSSLIRIAQDLSLYTVQLEDWFGNPTSHEDPVDLQNRGCLLECRLLEFYSTPESEREHDPIEDSICLALLAYTSTIKQTKDRSFEPMQLAGLKKLKACLLKTRAEHWAKFPLALLWTLVTGAITAIGAVEAPWFAAQIRRACSLFGIRSFSHMVAHMEQLLWLDMRTAQPAARMWDSITDRNDRTMWAEKAEPAIFNGMPFFGPSVPDPTVRSSSPDRVDLRGSPGSDSTARKSGSSPNSSATGATSDYPHSAAGHDAQFGDGVGVPGLTSRSPSLASRNLPFRLATDERRDETYIFNDVGYDAVRVWTGEEFQPPAPQTVDRRQAGRGAPTSRPDEHRTASTVFVPPTSQMSEWDEYSGASTTPPRRSSIVNVPTAYHTADSTNTLWSIENIALLPRLEQPPSTNARAGMRARAGPCVTHAESRQTMQSAAAQRPGGRVLAWRFGRSTYDMEAWSGQTRGRQPLRRASWTARSRKLRGKAQGGLLMPDRGVFQELDSRTASGIAAGVLIALDGYVAWNKQNGMKHLLCCTHAAAPGTNLGFVPVPPARRWSPRLPPSPRSRPPPAHPSPPALPPNRPTRGAPSNIDAAVGASRGTWAPARARPPCFSRLALSPETTHLSIHPAGWPLAVRRGPPDRRRLGSAFPHSTQPAALTSPRAAAVFLRRTLQTNILPCIYFALCRCFHYFRLGRRQDSSIPRPRTRRICRRALEACTDSRLSQPAPLNLQNRKKMAESSTTQKPASACSFTPACPVPLPRPACWYFLVAPASRTAPPDPGQWQKEQHTHCVHARHVTHLQPLAAGPPRFVPAVTFSWDSSMDAAPAPSRPGPRSSRLGDAWWVLLRLHYRPIREFPSRYIGRYLAKYIHDNNLASELRLVDRIIPEIAWLSPEFAECCSRDNFMQADACNEQSYTRIFTPNAAKEYDYVFNCGGESRFSQSDETYRLRSYTLSQLLARECIRRNTTALIECSTGMVYAGSNATPAKENDSIKPWTPLAKWRVKAAAEFKDIEGLNLVALRLANVYGPYARGPMSTVLCLGRCYQEKRRLHGDEVMKWMWDKDLCVNTVHVEDAVRALWTAGEWKGRGGGRGKSRIDDNGKSLYPVFNIVDHGRTTQGTLSGLIGKQFGIETGFHGRLKSNLARLDLDNIVEEENEEVLEVWAELVEKSERMGPRKNAVPISPFVETELLQDRHLSLDGGLFERVTGFTYTRQALDEAAMQEVIKSYEDLGHIILSAIHSAAGHSLSLLSCCLAAVRSSEKQDFRLCLLAKGASPAVSHPRNPTPSPAMASAPNDFPPLKNDLLLRTARNEDVSHPPIWVMRQAGRYLPEYHEEKAGRDFFACCRDPEVASNLTLQPIDRFDGLIDAAIIFSDILVVPQALGMEVVMLDKAGPHFPHPLRSPADAQFAAVLAKQVDVAAELGYVFDALRVTRRKLAGRVPLYGFCGAPWTLLCYMVEGGGSKLFREIKGFVYTHPAEAAQLLQKIADVCVEYLALQVAAGAQILQVFDSWAGELGPAAFRRFALPYLVHIATQLPKRLEALGLERVPMVVFAKGAPYAFDYLLDTPYDVIGLDWLFDPAQAYAMAQAKGKVVQGNMDPGVLYGSEEAIEEAVRECVRGFGGGKKGWICNLGHGVTPFIDREKLRFFFEKVREYTEGGKEPYKILIEPPTTQKPAQLHLATLLDHDIPLRPLLPRPHILNHPHHLHTLLIHHLAKHNMLPIQKPRLRTRDKELTTIRPRPRVRHTQQPRPRVAMREALVGKRAPVDGVAAGAVARGEVARLHHEAFDDAVEAHAAVADGLGRVWVVGVARFAGAELPEVFGGAGRGGPGEGGGEVGRGDERNGRHTAEGYVEEDYGVAVGAGAGRHAGCFFVFLSFGCLSGMLLDWAKASCWTRDKWSASGRWCPVIKEYPDAQAQIEARRRDSALDPVTALLPKKFQTCKSKSPRAHVPRQTFPDLLSFCWGPVQHISQTHEAQGAHCRDRYKQFPQRYEFDEEEYNRIASMTKRALEDAKEDARDAGAKEEDVEMVGTKEKKSKKDKKSKKSKKEDDDDSANEDNDLKEFDLEHYDDDDDPLAMSDGEGGARGGDAMGMFGSVKNLAYHTSNTEDPYITLPAGANGEQDEEEREELQIMPTDNLVLAARVEDEVAHLEIYVYEDAEDNLYVHHDVMLPAIPLAVEWLNVRVGSSRDKTQPTGPSTHGNFVAVGTLDPDIEIWDLDTVDCMYPAAILGAGHASSAYAARGTGKKKRRAKHPSPAHHTDAVLALAANPLHRNLLASASADRTVKLWDLHTAGSASAAAQQSYDALHTDKICSLAWHAQQPSALLSGGYDAAAVASDVRAPDAAPRRWTLDSDVESVRWDPHAPDCFYVACESGMLHYFDARVTPAAAAGGKRASSAAVWRLQAHDGAVSAFDANAVVPGLLATGGGDGAVKLWNVPRGGGGPSMVVSRDLDVGKVFSATFAPDAEVGFRLAVAGSAGQVRIWDTSTNKAVRQAFAGRVAKGAAEEVEERLVGLTVDDESSSDEGEDEGEDEEGPDGGWEDGVEDEDEDEEGDDNDDEMSE</sequence>
<dbReference type="FunFam" id="3.20.20.210:FF:000008">
    <property type="entry name" value="Uroporphyrinogen decarboxylase"/>
    <property type="match status" value="1"/>
</dbReference>
<dbReference type="GO" id="GO:0004853">
    <property type="term" value="F:uroporphyrinogen decarboxylase activity"/>
    <property type="evidence" value="ECO:0007669"/>
    <property type="project" value="UniProtKB-EC"/>
</dbReference>
<keyword evidence="14 24" id="KW-0210">Decarboxylase</keyword>
<comment type="caution">
    <text evidence="29">The sequence shown here is derived from an EMBL/GenBank/DDBJ whole genome shotgun (WGS) entry which is preliminary data.</text>
</comment>
<feature type="compositionally biased region" description="Pro residues" evidence="26">
    <location>
        <begin position="1713"/>
        <end position="1736"/>
    </location>
</feature>
<feature type="region of interest" description="Disordered" evidence="26">
    <location>
        <begin position="3661"/>
        <end position="3713"/>
    </location>
</feature>
<gene>
    <name evidence="29" type="ORF">FH972_026614</name>
</gene>
<keyword evidence="10" id="KW-0597">Phosphoprotein</keyword>
<evidence type="ECO:0000256" key="17">
    <source>
        <dbReference type="ARBA" id="ARBA00023171"/>
    </source>
</evidence>
<dbReference type="InterPro" id="IPR003689">
    <property type="entry name" value="ZIP"/>
</dbReference>
<protein>
    <recommendedName>
        <fullName evidence="8 24">Uroporphyrinogen decarboxylase</fullName>
        <ecNumber evidence="7 24">4.1.1.37</ecNumber>
    </recommendedName>
</protein>
<dbReference type="InterPro" id="IPR036291">
    <property type="entry name" value="NAD(P)-bd_dom_sf"/>
</dbReference>
<dbReference type="OrthoDB" id="270624at2759"/>
<evidence type="ECO:0000256" key="24">
    <source>
        <dbReference type="RuleBase" id="RU000554"/>
    </source>
</evidence>
<comment type="catalytic activity">
    <reaction evidence="22">
        <text>uroporphyrinogen III + 4 H(+) = coproporphyrinogen III + 4 CO2</text>
        <dbReference type="Rhea" id="RHEA:19865"/>
        <dbReference type="ChEBI" id="CHEBI:15378"/>
        <dbReference type="ChEBI" id="CHEBI:16526"/>
        <dbReference type="ChEBI" id="CHEBI:57308"/>
        <dbReference type="ChEBI" id="CHEBI:57309"/>
        <dbReference type="EC" id="4.1.1.37"/>
    </reaction>
    <physiologicalReaction direction="left-to-right" evidence="22">
        <dbReference type="Rhea" id="RHEA:19866"/>
    </physiologicalReaction>
</comment>
<dbReference type="InterPro" id="IPR044285">
    <property type="entry name" value="PWP1"/>
</dbReference>
<dbReference type="HAMAP" id="MF_00218">
    <property type="entry name" value="URO_D"/>
    <property type="match status" value="1"/>
</dbReference>
<feature type="region of interest" description="Disordered" evidence="26">
    <location>
        <begin position="1710"/>
        <end position="1746"/>
    </location>
</feature>
<evidence type="ECO:0000256" key="8">
    <source>
        <dbReference type="ARBA" id="ARBA00014308"/>
    </source>
</evidence>
<evidence type="ECO:0000256" key="23">
    <source>
        <dbReference type="PROSITE-ProRule" id="PRU00221"/>
    </source>
</evidence>
<feature type="repeat" description="WD" evidence="23">
    <location>
        <begin position="3554"/>
        <end position="3588"/>
    </location>
</feature>
<feature type="compositionally biased region" description="Basic and acidic residues" evidence="26">
    <location>
        <begin position="3164"/>
        <end position="3175"/>
    </location>
</feature>
<evidence type="ECO:0000256" key="22">
    <source>
        <dbReference type="ARBA" id="ARBA00048411"/>
    </source>
</evidence>
<feature type="region of interest" description="Disordered" evidence="26">
    <location>
        <begin position="797"/>
        <end position="852"/>
    </location>
</feature>
<keyword evidence="13" id="KW-0677">Repeat</keyword>
<dbReference type="GO" id="GO:0015995">
    <property type="term" value="P:chlorophyll biosynthetic process"/>
    <property type="evidence" value="ECO:0007669"/>
    <property type="project" value="UniProtKB-KW"/>
</dbReference>
<feature type="region of interest" description="Disordered" evidence="26">
    <location>
        <begin position="323"/>
        <end position="408"/>
    </location>
</feature>
<accession>A0A5N6L4I7</accession>
<evidence type="ECO:0000256" key="12">
    <source>
        <dbReference type="ARBA" id="ARBA00022692"/>
    </source>
</evidence>
<feature type="compositionally biased region" description="Basic and acidic residues" evidence="26">
    <location>
        <begin position="27"/>
        <end position="40"/>
    </location>
</feature>
<dbReference type="SMART" id="SM00320">
    <property type="entry name" value="WD40"/>
    <property type="match status" value="5"/>
</dbReference>
<dbReference type="Gene3D" id="3.20.20.210">
    <property type="match status" value="1"/>
</dbReference>
<keyword evidence="19 24" id="KW-0627">Porphyrin biosynthesis</keyword>
<feature type="compositionally biased region" description="Acidic residues" evidence="26">
    <location>
        <begin position="3668"/>
        <end position="3713"/>
    </location>
</feature>
<comment type="subunit">
    <text evidence="6">Homodimer.</text>
</comment>
<evidence type="ECO:0000256" key="11">
    <source>
        <dbReference type="ARBA" id="ARBA00022574"/>
    </source>
</evidence>
<dbReference type="Pfam" id="PF11951">
    <property type="entry name" value="Fungal_trans_2"/>
    <property type="match status" value="1"/>
</dbReference>
<dbReference type="Gene3D" id="3.40.50.720">
    <property type="entry name" value="NAD(P)-binding Rossmann-like Domain"/>
    <property type="match status" value="1"/>
</dbReference>
<dbReference type="InterPro" id="IPR038071">
    <property type="entry name" value="UROD/MetE-like_sf"/>
</dbReference>
<dbReference type="InterPro" id="IPR001509">
    <property type="entry name" value="Epimerase_deHydtase"/>
</dbReference>
<feature type="compositionally biased region" description="Gly residues" evidence="26">
    <location>
        <begin position="2975"/>
        <end position="2988"/>
    </location>
</feature>
<keyword evidence="9" id="KW-0963">Cytoplasm</keyword>
<evidence type="ECO:0000256" key="25">
    <source>
        <dbReference type="RuleBase" id="RU004169"/>
    </source>
</evidence>
<feature type="transmembrane region" description="Helical" evidence="27">
    <location>
        <begin position="232"/>
        <end position="254"/>
    </location>
</feature>
<dbReference type="InterPro" id="IPR021858">
    <property type="entry name" value="Fun_TF"/>
</dbReference>
<keyword evidence="11 23" id="KW-0853">WD repeat</keyword>
<comment type="subcellular location">
    <subcellularLocation>
        <location evidence="3">Cytoplasm</location>
        <location evidence="3">Cytosol</location>
    </subcellularLocation>
    <subcellularLocation>
        <location evidence="2">Membrane</location>
        <topology evidence="2">Multi-pass membrane protein</topology>
    </subcellularLocation>
</comment>
<feature type="region of interest" description="Disordered" evidence="26">
    <location>
        <begin position="1470"/>
        <end position="1501"/>
    </location>
</feature>
<evidence type="ECO:0000256" key="14">
    <source>
        <dbReference type="ARBA" id="ARBA00022793"/>
    </source>
</evidence>
<dbReference type="SUPFAM" id="SSF51726">
    <property type="entry name" value="UROD/MetE-like"/>
    <property type="match status" value="1"/>
</dbReference>
<dbReference type="GO" id="GO:0046873">
    <property type="term" value="F:metal ion transmembrane transporter activity"/>
    <property type="evidence" value="ECO:0007669"/>
    <property type="project" value="InterPro"/>
</dbReference>
<feature type="repeat" description="WD" evidence="23">
    <location>
        <begin position="3407"/>
        <end position="3449"/>
    </location>
</feature>
<dbReference type="InterPro" id="IPR015943">
    <property type="entry name" value="WD40/YVTN_repeat-like_dom_sf"/>
</dbReference>
<evidence type="ECO:0000256" key="15">
    <source>
        <dbReference type="ARBA" id="ARBA00022989"/>
    </source>
</evidence>
<dbReference type="PROSITE" id="PS50082">
    <property type="entry name" value="WD_REPEATS_2"/>
    <property type="match status" value="2"/>
</dbReference>
<evidence type="ECO:0000256" key="13">
    <source>
        <dbReference type="ARBA" id="ARBA00022737"/>
    </source>
</evidence>
<feature type="transmembrane region" description="Helical" evidence="27">
    <location>
        <begin position="482"/>
        <end position="502"/>
    </location>
</feature>
<dbReference type="GO" id="GO:0006782">
    <property type="term" value="P:protoporphyrinogen IX biosynthetic process"/>
    <property type="evidence" value="ECO:0007669"/>
    <property type="project" value="UniProtKB-UniPathway"/>
</dbReference>
<dbReference type="PROSITE" id="PS00906">
    <property type="entry name" value="UROD_1"/>
    <property type="match status" value="1"/>
</dbReference>
<evidence type="ECO:0000256" key="21">
    <source>
        <dbReference type="ARBA" id="ARBA00047341"/>
    </source>
</evidence>
<dbReference type="CDD" id="cd00717">
    <property type="entry name" value="URO-D"/>
    <property type="match status" value="1"/>
</dbReference>
<evidence type="ECO:0000256" key="18">
    <source>
        <dbReference type="ARBA" id="ARBA00023239"/>
    </source>
</evidence>
<evidence type="ECO:0000259" key="28">
    <source>
        <dbReference type="PROSITE" id="PS00906"/>
    </source>
</evidence>